<sequence length="107" mass="12152">MNLEPRKFSFDPKQKKMFYCPEDSPGNSPFSKFYHDGKVISNEEVSSDAGETACSEPHSFLSLLKSELVSDSDEYEKSSIRSDEEMACASQCDPKMGPIFRMFQMDN</sequence>
<organism evidence="1">
    <name type="scientific">Euplotes harpa</name>
    <dbReference type="NCBI Taxonomy" id="151035"/>
    <lineage>
        <taxon>Eukaryota</taxon>
        <taxon>Sar</taxon>
        <taxon>Alveolata</taxon>
        <taxon>Ciliophora</taxon>
        <taxon>Intramacronucleata</taxon>
        <taxon>Spirotrichea</taxon>
        <taxon>Hypotrichia</taxon>
        <taxon>Euplotida</taxon>
        <taxon>Euplotidae</taxon>
        <taxon>Euplotes</taxon>
    </lineage>
</organism>
<accession>A0A7S3JLH8</accession>
<evidence type="ECO:0000313" key="1">
    <source>
        <dbReference type="EMBL" id="CAE0358411.1"/>
    </source>
</evidence>
<dbReference type="AlphaFoldDB" id="A0A7S3JLH8"/>
<reference evidence="1" key="1">
    <citation type="submission" date="2021-01" db="EMBL/GenBank/DDBJ databases">
        <authorList>
            <person name="Corre E."/>
            <person name="Pelletier E."/>
            <person name="Niang G."/>
            <person name="Scheremetjew M."/>
            <person name="Finn R."/>
            <person name="Kale V."/>
            <person name="Holt S."/>
            <person name="Cochrane G."/>
            <person name="Meng A."/>
            <person name="Brown T."/>
            <person name="Cohen L."/>
        </authorList>
    </citation>
    <scope>NUCLEOTIDE SEQUENCE</scope>
    <source>
        <strain evidence="1">FSP1.4</strain>
    </source>
</reference>
<protein>
    <submittedName>
        <fullName evidence="1">Uncharacterized protein</fullName>
    </submittedName>
</protein>
<gene>
    <name evidence="1" type="ORF">EHAR0213_LOCUS17334</name>
</gene>
<proteinExistence type="predicted"/>
<dbReference type="EMBL" id="HBII01041356">
    <property type="protein sequence ID" value="CAE0358411.1"/>
    <property type="molecule type" value="Transcribed_RNA"/>
</dbReference>
<name>A0A7S3JLH8_9SPIT</name>